<proteinExistence type="predicted"/>
<keyword evidence="1" id="KW-0812">Transmembrane</keyword>
<keyword evidence="3" id="KW-1185">Reference proteome</keyword>
<evidence type="ECO:0000313" key="2">
    <source>
        <dbReference type="EMBL" id="RDX95594.1"/>
    </source>
</evidence>
<protein>
    <submittedName>
        <fullName evidence="2">Uncharacterized protein</fullName>
    </submittedName>
</protein>
<gene>
    <name evidence="2" type="ORF">CR513_21868</name>
</gene>
<name>A0A371GYH2_MUCPR</name>
<accession>A0A371GYH2</accession>
<comment type="caution">
    <text evidence="2">The sequence shown here is derived from an EMBL/GenBank/DDBJ whole genome shotgun (WGS) entry which is preliminary data.</text>
</comment>
<feature type="transmembrane region" description="Helical" evidence="1">
    <location>
        <begin position="100"/>
        <end position="120"/>
    </location>
</feature>
<keyword evidence="1" id="KW-1133">Transmembrane helix</keyword>
<feature type="transmembrane region" description="Helical" evidence="1">
    <location>
        <begin position="165"/>
        <end position="186"/>
    </location>
</feature>
<reference evidence="2" key="1">
    <citation type="submission" date="2018-05" db="EMBL/GenBank/DDBJ databases">
        <title>Draft genome of Mucuna pruriens seed.</title>
        <authorList>
            <person name="Nnadi N.E."/>
            <person name="Vos R."/>
            <person name="Hasami M.H."/>
            <person name="Devisetty U.K."/>
            <person name="Aguiy J.C."/>
        </authorList>
    </citation>
    <scope>NUCLEOTIDE SEQUENCE [LARGE SCALE GENOMIC DNA]</scope>
    <source>
        <strain evidence="2">JCA_2017</strain>
    </source>
</reference>
<feature type="transmembrane region" description="Helical" evidence="1">
    <location>
        <begin position="127"/>
        <end position="145"/>
    </location>
</feature>
<organism evidence="2 3">
    <name type="scientific">Mucuna pruriens</name>
    <name type="common">Velvet bean</name>
    <name type="synonym">Dolichos pruriens</name>
    <dbReference type="NCBI Taxonomy" id="157652"/>
    <lineage>
        <taxon>Eukaryota</taxon>
        <taxon>Viridiplantae</taxon>
        <taxon>Streptophyta</taxon>
        <taxon>Embryophyta</taxon>
        <taxon>Tracheophyta</taxon>
        <taxon>Spermatophyta</taxon>
        <taxon>Magnoliopsida</taxon>
        <taxon>eudicotyledons</taxon>
        <taxon>Gunneridae</taxon>
        <taxon>Pentapetalae</taxon>
        <taxon>rosids</taxon>
        <taxon>fabids</taxon>
        <taxon>Fabales</taxon>
        <taxon>Fabaceae</taxon>
        <taxon>Papilionoideae</taxon>
        <taxon>50 kb inversion clade</taxon>
        <taxon>NPAAA clade</taxon>
        <taxon>indigoferoid/millettioid clade</taxon>
        <taxon>Phaseoleae</taxon>
        <taxon>Mucuna</taxon>
    </lineage>
</organism>
<feature type="non-terminal residue" evidence="2">
    <location>
        <position position="1"/>
    </location>
</feature>
<evidence type="ECO:0000256" key="1">
    <source>
        <dbReference type="SAM" id="Phobius"/>
    </source>
</evidence>
<dbReference type="EMBL" id="QJKJ01004092">
    <property type="protein sequence ID" value="RDX95594.1"/>
    <property type="molecule type" value="Genomic_DNA"/>
</dbReference>
<dbReference type="Proteomes" id="UP000257109">
    <property type="component" value="Unassembled WGS sequence"/>
</dbReference>
<keyword evidence="1" id="KW-0472">Membrane</keyword>
<evidence type="ECO:0000313" key="3">
    <source>
        <dbReference type="Proteomes" id="UP000257109"/>
    </source>
</evidence>
<dbReference type="AlphaFoldDB" id="A0A371GYH2"/>
<sequence>MLAMIQSDWDGFIYIYPILDLTLYKIWLSVVEAKPSKCKDHFPLPFIDQVLERVVASVEDGFRGFEGLVFRVGVGHWGGDFRVMILGVYGLGFKDFEFRFLSLGFHGLGILGFRGVGFIVLGFKFQVSGFMLGVGVGGLGFWVLGLELECGVGVGGFRVWDFGVLSLRVLGFELLVYDLGFTVYGVGFRS</sequence>